<reference evidence="6" key="2">
    <citation type="submission" date="2025-08" db="UniProtKB">
        <authorList>
            <consortium name="Ensembl"/>
        </authorList>
    </citation>
    <scope>IDENTIFICATION</scope>
</reference>
<dbReference type="GO" id="GO:0030866">
    <property type="term" value="P:cortical actin cytoskeleton organization"/>
    <property type="evidence" value="ECO:0007669"/>
    <property type="project" value="TreeGrafter"/>
</dbReference>
<feature type="coiled-coil region" evidence="2">
    <location>
        <begin position="340"/>
        <end position="413"/>
    </location>
</feature>
<proteinExistence type="inferred from homology"/>
<dbReference type="GO" id="GO:0008360">
    <property type="term" value="P:regulation of cell shape"/>
    <property type="evidence" value="ECO:0007669"/>
    <property type="project" value="TreeGrafter"/>
</dbReference>
<dbReference type="Pfam" id="PF06367">
    <property type="entry name" value="Drf_FH3"/>
    <property type="match status" value="1"/>
</dbReference>
<dbReference type="GO" id="GO:0016477">
    <property type="term" value="P:cell migration"/>
    <property type="evidence" value="ECO:0007669"/>
    <property type="project" value="TreeGrafter"/>
</dbReference>
<dbReference type="PROSITE" id="PS51444">
    <property type="entry name" value="FH2"/>
    <property type="match status" value="1"/>
</dbReference>
<feature type="region of interest" description="Disordered" evidence="3">
    <location>
        <begin position="1"/>
        <end position="28"/>
    </location>
</feature>
<feature type="coiled-coil region" evidence="2">
    <location>
        <begin position="874"/>
        <end position="903"/>
    </location>
</feature>
<dbReference type="FunFam" id="1.25.10.10:FF:000024">
    <property type="entry name" value="Formin-like 1, isoform CRA_c"/>
    <property type="match status" value="1"/>
</dbReference>
<feature type="domain" description="GBD/FH3" evidence="4">
    <location>
        <begin position="26"/>
        <end position="421"/>
    </location>
</feature>
<dbReference type="SMART" id="SM01139">
    <property type="entry name" value="Drf_FH3"/>
    <property type="match status" value="1"/>
</dbReference>
<dbReference type="GO" id="GO:0005829">
    <property type="term" value="C:cytosol"/>
    <property type="evidence" value="ECO:0007669"/>
    <property type="project" value="TreeGrafter"/>
</dbReference>
<feature type="compositionally biased region" description="Pro residues" evidence="3">
    <location>
        <begin position="966"/>
        <end position="976"/>
    </location>
</feature>
<accession>A0A673U6J9</accession>
<dbReference type="FunFam" id="1.20.58.2220:FF:000001">
    <property type="entry name" value="Formin-like 1, isoform CRA_c"/>
    <property type="match status" value="1"/>
</dbReference>
<evidence type="ECO:0000313" key="6">
    <source>
        <dbReference type="Ensembl" id="ENSSSUP00005017186.1"/>
    </source>
</evidence>
<dbReference type="InterPro" id="IPR042201">
    <property type="entry name" value="FH2_Formin_sf"/>
</dbReference>
<dbReference type="GO" id="GO:0031267">
    <property type="term" value="F:small GTPase binding"/>
    <property type="evidence" value="ECO:0007669"/>
    <property type="project" value="InterPro"/>
</dbReference>
<keyword evidence="2" id="KW-0175">Coiled coil</keyword>
<comment type="similarity">
    <text evidence="1">Belongs to the formin homology family.</text>
</comment>
<evidence type="ECO:0000259" key="5">
    <source>
        <dbReference type="PROSITE" id="PS51444"/>
    </source>
</evidence>
<dbReference type="PROSITE" id="PS51232">
    <property type="entry name" value="GBD_FH3"/>
    <property type="match status" value="1"/>
</dbReference>
<dbReference type="PANTHER" id="PTHR45857:SF3">
    <property type="entry name" value="FORMIN-LIKE PROTEIN 3"/>
    <property type="match status" value="1"/>
</dbReference>
<gene>
    <name evidence="6" type="primary">FMNL3</name>
</gene>
<sequence length="976" mass="111098">MGNLESAEGGPGEPPSVSLLPPPGKMPMPEPCELEERFALVLSSMNLPPDKARLLRQYDNEKKWDLICDQERFQVKNPPHTYIQKLQSFLDPSVTRKKFRRRVQESTKVLRELEISLRTNHIGWVREFLNDENKGLDVLVDYLSFAQCSVMYSTLPGRRALKNSRLVSQKDDVHVCILCLRAIMNYQYGFNLVMSHPHAVNEIALSLNNKNPRTKALVLELLAAVCLVRGGHEIILAAFDNFKEVCKELHRFEKLMEYFRNEDSNIDFMVACMQFINIVVHSVEDMNFRVHLQYEFTKLGLEEFLQKSRHTESEKLQVQIQAYLDNVFDVGGLLEDAETKNVALEKVEELEEHVSHLTEKLLDLENENMMRVAELEKQLLQREKELESIKETYENTSHQVHTLRRLIKEKEEAFQRRCHLEPGARGLESVGSEALARVGPAELSEGMLPSDLDLLAPAPPPEEALPLPPPPAPPLPPPPPPLPDKCPPAPPLPGAAPSVVLTVGLSAIRIKKPIKTKFRLPVFNWTALKPNQISGTVFSELDDEKILEDLDLDKFEELFKTKAQGPALDLICSKNKTAQKAASKVTLLEANRAKNLAITLRKAGRSAEEICRAIHTFDLQTLPVDFVECLMRFLPTEAEVKLLRQYERERQPLEELAAEDRFMLLFSKVERLTQRMAGMAFLGNFQDNLQMLTPQLNAIIAASASVKSSQKLKQMLEIILALGNYMNSSKRGAVYGFKLQSLDLLLDTKSTDRKMTLLHFIALTVKEKYPDLANFWHELHFVEKAAAVSLENVLLDVKELGRGMELIRRECSIHDNSVLRNFLSTNEGKLDKLQRDAKTAEEAYNAVVRYFGESPKTTPPSVFFPVFVRFIRSYKEAEQENEARKKQEEVMREKQLAQEAKKLDAKTPSQRNKWQQQELIAELRRRQAKEHRPVYEGKDGTIEDIITGLHRQPIVVRHQARSAAPPNGPPRAPGPH</sequence>
<dbReference type="InterPro" id="IPR010473">
    <property type="entry name" value="GTPase-bd"/>
</dbReference>
<dbReference type="Gene3D" id="1.25.10.10">
    <property type="entry name" value="Leucine-rich Repeat Variant"/>
    <property type="match status" value="1"/>
</dbReference>
<dbReference type="Proteomes" id="UP000472268">
    <property type="component" value="Chromosome 10"/>
</dbReference>
<dbReference type="Gene3D" id="1.20.58.2220">
    <property type="entry name" value="Formin, FH2 domain"/>
    <property type="match status" value="1"/>
</dbReference>
<feature type="domain" description="FH2" evidence="5">
    <location>
        <begin position="510"/>
        <end position="900"/>
    </location>
</feature>
<dbReference type="InterPro" id="IPR014768">
    <property type="entry name" value="GBD/FH3_dom"/>
</dbReference>
<dbReference type="Ensembl" id="ENSSSUT00005019596.1">
    <property type="protein sequence ID" value="ENSSSUP00005017186.1"/>
    <property type="gene ID" value="ENSSSUG00005011048.1"/>
</dbReference>
<dbReference type="InterPro" id="IPR010472">
    <property type="entry name" value="FH3_dom"/>
</dbReference>
<reference evidence="6 7" key="1">
    <citation type="submission" date="2019-05" db="EMBL/GenBank/DDBJ databases">
        <title>A Chromosome-scale Meerkat (S. suricatta) Genome Assembly.</title>
        <authorList>
            <person name="Dudchenko O."/>
            <person name="Lieberman Aiden E."/>
            <person name="Tung J."/>
            <person name="Barreiro L.B."/>
            <person name="Clutton-Brock T.H."/>
        </authorList>
    </citation>
    <scope>NUCLEOTIDE SEQUENCE [LARGE SCALE GENOMIC DNA]</scope>
</reference>
<organism evidence="6 7">
    <name type="scientific">Suricata suricatta</name>
    <name type="common">Meerkat</name>
    <dbReference type="NCBI Taxonomy" id="37032"/>
    <lineage>
        <taxon>Eukaryota</taxon>
        <taxon>Metazoa</taxon>
        <taxon>Chordata</taxon>
        <taxon>Craniata</taxon>
        <taxon>Vertebrata</taxon>
        <taxon>Euteleostomi</taxon>
        <taxon>Mammalia</taxon>
        <taxon>Eutheria</taxon>
        <taxon>Laurasiatheria</taxon>
        <taxon>Carnivora</taxon>
        <taxon>Feliformia</taxon>
        <taxon>Herpestidae</taxon>
        <taxon>Suricata</taxon>
    </lineage>
</organism>
<dbReference type="PANTHER" id="PTHR45857">
    <property type="entry name" value="FORMIN-LIKE PROTEIN"/>
    <property type="match status" value="1"/>
</dbReference>
<dbReference type="SMART" id="SM00498">
    <property type="entry name" value="FH2"/>
    <property type="match status" value="1"/>
</dbReference>
<dbReference type="SMART" id="SM01140">
    <property type="entry name" value="Drf_GBD"/>
    <property type="match status" value="1"/>
</dbReference>
<protein>
    <submittedName>
        <fullName evidence="6">Formin like 3</fullName>
    </submittedName>
</protein>
<dbReference type="CTD" id="91010"/>
<dbReference type="RefSeq" id="XP_029810932.1">
    <property type="nucleotide sequence ID" value="XM_029955072.1"/>
</dbReference>
<dbReference type="Pfam" id="PF06371">
    <property type="entry name" value="Drf_GBD"/>
    <property type="match status" value="1"/>
</dbReference>
<dbReference type="GeneID" id="115304772"/>
<keyword evidence="7" id="KW-1185">Reference proteome</keyword>
<reference evidence="6" key="3">
    <citation type="submission" date="2025-09" db="UniProtKB">
        <authorList>
            <consortium name="Ensembl"/>
        </authorList>
    </citation>
    <scope>IDENTIFICATION</scope>
</reference>
<feature type="region of interest" description="Disordered" evidence="3">
    <location>
        <begin position="450"/>
        <end position="490"/>
    </location>
</feature>
<evidence type="ECO:0000259" key="4">
    <source>
        <dbReference type="PROSITE" id="PS51232"/>
    </source>
</evidence>
<dbReference type="InterPro" id="IPR015425">
    <property type="entry name" value="FH2_Formin"/>
</dbReference>
<dbReference type="GO" id="GO:0051015">
    <property type="term" value="F:actin filament binding"/>
    <property type="evidence" value="ECO:0007669"/>
    <property type="project" value="TreeGrafter"/>
</dbReference>
<dbReference type="InterPro" id="IPR043592">
    <property type="entry name" value="FMNL_animal"/>
</dbReference>
<dbReference type="AlphaFoldDB" id="A0A673U6J9"/>
<feature type="region of interest" description="Disordered" evidence="3">
    <location>
        <begin position="956"/>
        <end position="976"/>
    </location>
</feature>
<dbReference type="InterPro" id="IPR016024">
    <property type="entry name" value="ARM-type_fold"/>
</dbReference>
<evidence type="ECO:0000256" key="1">
    <source>
        <dbReference type="ARBA" id="ARBA00023449"/>
    </source>
</evidence>
<dbReference type="InterPro" id="IPR011989">
    <property type="entry name" value="ARM-like"/>
</dbReference>
<name>A0A673U6J9_SURSU</name>
<dbReference type="SUPFAM" id="SSF48371">
    <property type="entry name" value="ARM repeat"/>
    <property type="match status" value="1"/>
</dbReference>
<feature type="compositionally biased region" description="Pro residues" evidence="3">
    <location>
        <begin position="457"/>
        <end position="490"/>
    </location>
</feature>
<evidence type="ECO:0000256" key="2">
    <source>
        <dbReference type="SAM" id="Coils"/>
    </source>
</evidence>
<evidence type="ECO:0000256" key="3">
    <source>
        <dbReference type="SAM" id="MobiDB-lite"/>
    </source>
</evidence>
<evidence type="ECO:0000313" key="7">
    <source>
        <dbReference type="Proteomes" id="UP000472268"/>
    </source>
</evidence>
<dbReference type="SUPFAM" id="SSF101447">
    <property type="entry name" value="Formin homology 2 domain (FH2 domain)"/>
    <property type="match status" value="1"/>
</dbReference>
<dbReference type="Pfam" id="PF02181">
    <property type="entry name" value="FH2"/>
    <property type="match status" value="1"/>
</dbReference>